<accession>A0A2T5U2Z0</accession>
<comment type="caution">
    <text evidence="1">The sequence shown here is derived from an EMBL/GenBank/DDBJ whole genome shotgun (WGS) entry which is preliminary data.</text>
</comment>
<dbReference type="EMBL" id="QAYE01000006">
    <property type="protein sequence ID" value="PTW45863.1"/>
    <property type="molecule type" value="Genomic_DNA"/>
</dbReference>
<dbReference type="AlphaFoldDB" id="A0A2T5U2Z0"/>
<gene>
    <name evidence="1" type="ORF">C8J25_106115</name>
</gene>
<name>A0A2T5U2Z0_9SPHN</name>
<proteinExistence type="predicted"/>
<sequence>MLKTMWNMPAKVVREHAANEEDIGKSVASGSLQEMVRAFDGYDDAEAADLIIQCAGRDRPITWGEIRDLRRIEAKSAGD</sequence>
<reference evidence="1 2" key="1">
    <citation type="submission" date="2018-04" db="EMBL/GenBank/DDBJ databases">
        <title>Genomic Encyclopedia of Type Strains, Phase III (KMG-III): the genomes of soil and plant-associated and newly described type strains.</title>
        <authorList>
            <person name="Whitman W."/>
        </authorList>
    </citation>
    <scope>NUCLEOTIDE SEQUENCE [LARGE SCALE GENOMIC DNA]</scope>
    <source>
        <strain evidence="1 2">MA-olki</strain>
    </source>
</reference>
<evidence type="ECO:0000313" key="1">
    <source>
        <dbReference type="EMBL" id="PTW45863.1"/>
    </source>
</evidence>
<evidence type="ECO:0000313" key="2">
    <source>
        <dbReference type="Proteomes" id="UP000244013"/>
    </source>
</evidence>
<dbReference type="Proteomes" id="UP000244013">
    <property type="component" value="Unassembled WGS sequence"/>
</dbReference>
<organism evidence="1 2">
    <name type="scientific">Sphingomonas faeni</name>
    <dbReference type="NCBI Taxonomy" id="185950"/>
    <lineage>
        <taxon>Bacteria</taxon>
        <taxon>Pseudomonadati</taxon>
        <taxon>Pseudomonadota</taxon>
        <taxon>Alphaproteobacteria</taxon>
        <taxon>Sphingomonadales</taxon>
        <taxon>Sphingomonadaceae</taxon>
        <taxon>Sphingomonas</taxon>
    </lineage>
</organism>
<protein>
    <submittedName>
        <fullName evidence="1">Uncharacterized protein</fullName>
    </submittedName>
</protein>